<dbReference type="OrthoDB" id="4990685at2"/>
<accession>A0A4Q7U0K9</accession>
<dbReference type="RefSeq" id="WP_130453235.1">
    <property type="nucleotide sequence ID" value="NZ_QYAG01000001.1"/>
</dbReference>
<gene>
    <name evidence="1" type="ORF">EV139_1031</name>
</gene>
<proteinExistence type="predicted"/>
<evidence type="ECO:0000313" key="1">
    <source>
        <dbReference type="EMBL" id="RZT66904.1"/>
    </source>
</evidence>
<reference evidence="1 2" key="1">
    <citation type="journal article" date="2015" name="Stand. Genomic Sci.">
        <title>Genomic Encyclopedia of Bacterial and Archaeal Type Strains, Phase III: the genomes of soil and plant-associated and newly described type strains.</title>
        <authorList>
            <person name="Whitman W.B."/>
            <person name="Woyke T."/>
            <person name="Klenk H.P."/>
            <person name="Zhou Y."/>
            <person name="Lilburn T.G."/>
            <person name="Beck B.J."/>
            <person name="De Vos P."/>
            <person name="Vandamme P."/>
            <person name="Eisen J.A."/>
            <person name="Garrity G."/>
            <person name="Hugenholtz P."/>
            <person name="Kyrpides N.C."/>
        </authorList>
    </citation>
    <scope>NUCLEOTIDE SEQUENCE [LARGE SCALE GENOMIC DNA]</scope>
    <source>
        <strain evidence="1 2">RF6</strain>
    </source>
</reference>
<dbReference type="AlphaFoldDB" id="A0A4Q7U0K9"/>
<sequence length="157" mass="16495">MSSRRRIAPAIVMIVGVAGALVFAALFPAYATGEWSEPQGSWEASRTQLLADTADPASGAGAALGSPLDPESVVLLEELADGGYLFAARTTAGFLAAGVARPEGPTICASADRSPNAEIACEVWRSDDERGYGIWVQRSDTAPSGFRYELEYGERAP</sequence>
<name>A0A4Q7U0K9_9MICO</name>
<keyword evidence="2" id="KW-1185">Reference proteome</keyword>
<comment type="caution">
    <text evidence="1">The sequence shown here is derived from an EMBL/GenBank/DDBJ whole genome shotgun (WGS) entry which is preliminary data.</text>
</comment>
<dbReference type="EMBL" id="SHKI01000003">
    <property type="protein sequence ID" value="RZT66904.1"/>
    <property type="molecule type" value="Genomic_DNA"/>
</dbReference>
<evidence type="ECO:0000313" key="2">
    <source>
        <dbReference type="Proteomes" id="UP000291832"/>
    </source>
</evidence>
<organism evidence="1 2">
    <name type="scientific">Leucobacter luti</name>
    <dbReference type="NCBI Taxonomy" id="340320"/>
    <lineage>
        <taxon>Bacteria</taxon>
        <taxon>Bacillati</taxon>
        <taxon>Actinomycetota</taxon>
        <taxon>Actinomycetes</taxon>
        <taxon>Micrococcales</taxon>
        <taxon>Microbacteriaceae</taxon>
        <taxon>Leucobacter</taxon>
    </lineage>
</organism>
<protein>
    <submittedName>
        <fullName evidence="1">Uncharacterized protein</fullName>
    </submittedName>
</protein>
<dbReference type="Proteomes" id="UP000291832">
    <property type="component" value="Unassembled WGS sequence"/>
</dbReference>